<reference evidence="7" key="1">
    <citation type="submission" date="2019-10" db="EMBL/GenBank/DDBJ databases">
        <authorList>
            <consortium name="DOE Joint Genome Institute"/>
            <person name="Kuo A."/>
            <person name="Miyauchi S."/>
            <person name="Kiss E."/>
            <person name="Drula E."/>
            <person name="Kohler A."/>
            <person name="Sanchez-Garcia M."/>
            <person name="Andreopoulos B."/>
            <person name="Barry K.W."/>
            <person name="Bonito G."/>
            <person name="Buee M."/>
            <person name="Carver A."/>
            <person name="Chen C."/>
            <person name="Cichocki N."/>
            <person name="Clum A."/>
            <person name="Culley D."/>
            <person name="Crous P.W."/>
            <person name="Fauchery L."/>
            <person name="Girlanda M."/>
            <person name="Hayes R."/>
            <person name="Keri Z."/>
            <person name="LaButti K."/>
            <person name="Lipzen A."/>
            <person name="Lombard V."/>
            <person name="Magnuson J."/>
            <person name="Maillard F."/>
            <person name="Morin E."/>
            <person name="Murat C."/>
            <person name="Nolan M."/>
            <person name="Ohm R."/>
            <person name="Pangilinan J."/>
            <person name="Pereira M."/>
            <person name="Perotto S."/>
            <person name="Peter M."/>
            <person name="Riley R."/>
            <person name="Sitrit Y."/>
            <person name="Stielow B."/>
            <person name="Szollosi G."/>
            <person name="Zifcakova L."/>
            <person name="Stursova M."/>
            <person name="Spatafora J.W."/>
            <person name="Tedersoo L."/>
            <person name="Vaario L.-M."/>
            <person name="Yamada A."/>
            <person name="Yan M."/>
            <person name="Wang P."/>
            <person name="Xu J."/>
            <person name="Bruns T."/>
            <person name="Baldrian P."/>
            <person name="Vilgalys R."/>
            <person name="Henrissat B."/>
            <person name="Grigoriev I.V."/>
            <person name="Hibbett D."/>
            <person name="Nagy L.G."/>
            <person name="Martin F.M."/>
        </authorList>
    </citation>
    <scope>NUCLEOTIDE SEQUENCE</scope>
    <source>
        <strain evidence="7">BED1</strain>
    </source>
</reference>
<gene>
    <name evidence="7" type="ORF">L210DRAFT_3410855</name>
</gene>
<keyword evidence="8" id="KW-1185">Reference proteome</keyword>
<evidence type="ECO:0000256" key="2">
    <source>
        <dbReference type="ARBA" id="ARBA00022525"/>
    </source>
</evidence>
<dbReference type="EMBL" id="WHUW01000029">
    <property type="protein sequence ID" value="KAF8434380.1"/>
    <property type="molecule type" value="Genomic_DNA"/>
</dbReference>
<dbReference type="PROSITE" id="PS52012">
    <property type="entry name" value="CFEM"/>
    <property type="match status" value="1"/>
</dbReference>
<feature type="signal peptide" evidence="5">
    <location>
        <begin position="1"/>
        <end position="20"/>
    </location>
</feature>
<accession>A0AAD4BMQ0</accession>
<evidence type="ECO:0000256" key="5">
    <source>
        <dbReference type="SAM" id="SignalP"/>
    </source>
</evidence>
<keyword evidence="3 5" id="KW-0732">Signal</keyword>
<evidence type="ECO:0000256" key="1">
    <source>
        <dbReference type="ARBA" id="ARBA00004613"/>
    </source>
</evidence>
<dbReference type="InterPro" id="IPR008427">
    <property type="entry name" value="Extracellular_membr_CFEM_dom"/>
</dbReference>
<dbReference type="Proteomes" id="UP001194468">
    <property type="component" value="Unassembled WGS sequence"/>
</dbReference>
<protein>
    <recommendedName>
        <fullName evidence="6">CFEM domain-containing protein</fullName>
    </recommendedName>
</protein>
<dbReference type="AlphaFoldDB" id="A0AAD4BMQ0"/>
<keyword evidence="4" id="KW-1015">Disulfide bond</keyword>
<keyword evidence="2" id="KW-0964">Secreted</keyword>
<proteinExistence type="predicted"/>
<evidence type="ECO:0000259" key="6">
    <source>
        <dbReference type="PROSITE" id="PS52012"/>
    </source>
</evidence>
<dbReference type="Pfam" id="PF05730">
    <property type="entry name" value="CFEM"/>
    <property type="match status" value="1"/>
</dbReference>
<evidence type="ECO:0000256" key="3">
    <source>
        <dbReference type="ARBA" id="ARBA00022729"/>
    </source>
</evidence>
<organism evidence="7 8">
    <name type="scientific">Boletus edulis BED1</name>
    <dbReference type="NCBI Taxonomy" id="1328754"/>
    <lineage>
        <taxon>Eukaryota</taxon>
        <taxon>Fungi</taxon>
        <taxon>Dikarya</taxon>
        <taxon>Basidiomycota</taxon>
        <taxon>Agaricomycotina</taxon>
        <taxon>Agaricomycetes</taxon>
        <taxon>Agaricomycetidae</taxon>
        <taxon>Boletales</taxon>
        <taxon>Boletineae</taxon>
        <taxon>Boletaceae</taxon>
        <taxon>Boletoideae</taxon>
        <taxon>Boletus</taxon>
    </lineage>
</organism>
<evidence type="ECO:0000313" key="8">
    <source>
        <dbReference type="Proteomes" id="UP001194468"/>
    </source>
</evidence>
<dbReference type="GO" id="GO:0005576">
    <property type="term" value="C:extracellular region"/>
    <property type="evidence" value="ECO:0007669"/>
    <property type="project" value="UniProtKB-SubCell"/>
</dbReference>
<feature type="domain" description="CFEM" evidence="6">
    <location>
        <begin position="13"/>
        <end position="102"/>
    </location>
</feature>
<evidence type="ECO:0000313" key="7">
    <source>
        <dbReference type="EMBL" id="KAF8434380.1"/>
    </source>
</evidence>
<evidence type="ECO:0000256" key="4">
    <source>
        <dbReference type="ARBA" id="ARBA00023157"/>
    </source>
</evidence>
<name>A0AAD4BMQ0_BOLED</name>
<dbReference type="SMART" id="SM00747">
    <property type="entry name" value="CFEM"/>
    <property type="match status" value="1"/>
</dbReference>
<comment type="caution">
    <text evidence="7">The sequence shown here is derived from an EMBL/GenBank/DDBJ whole genome shotgun (WGS) entry which is preliminary data.</text>
</comment>
<sequence length="102" mass="10150">MFTNTKALVFIASCALLVQAQSDTTTAAASQTSLPAGLDQCIITCSSQAAAVAGCGSFTNLTCVCTSTAYQSAAGACLAANCTSSDLQAAQQIENQQCAAGK</sequence>
<comment type="subcellular location">
    <subcellularLocation>
        <location evidence="1">Secreted</location>
    </subcellularLocation>
</comment>
<feature type="chain" id="PRO_5041897167" description="CFEM domain-containing protein" evidence="5">
    <location>
        <begin position="21"/>
        <end position="102"/>
    </location>
</feature>
<reference evidence="7" key="2">
    <citation type="journal article" date="2020" name="Nat. Commun.">
        <title>Large-scale genome sequencing of mycorrhizal fungi provides insights into the early evolution of symbiotic traits.</title>
        <authorList>
            <person name="Miyauchi S."/>
            <person name="Kiss E."/>
            <person name="Kuo A."/>
            <person name="Drula E."/>
            <person name="Kohler A."/>
            <person name="Sanchez-Garcia M."/>
            <person name="Morin E."/>
            <person name="Andreopoulos B."/>
            <person name="Barry K.W."/>
            <person name="Bonito G."/>
            <person name="Buee M."/>
            <person name="Carver A."/>
            <person name="Chen C."/>
            <person name="Cichocki N."/>
            <person name="Clum A."/>
            <person name="Culley D."/>
            <person name="Crous P.W."/>
            <person name="Fauchery L."/>
            <person name="Girlanda M."/>
            <person name="Hayes R.D."/>
            <person name="Keri Z."/>
            <person name="LaButti K."/>
            <person name="Lipzen A."/>
            <person name="Lombard V."/>
            <person name="Magnuson J."/>
            <person name="Maillard F."/>
            <person name="Murat C."/>
            <person name="Nolan M."/>
            <person name="Ohm R.A."/>
            <person name="Pangilinan J."/>
            <person name="Pereira M.F."/>
            <person name="Perotto S."/>
            <person name="Peter M."/>
            <person name="Pfister S."/>
            <person name="Riley R."/>
            <person name="Sitrit Y."/>
            <person name="Stielow J.B."/>
            <person name="Szollosi G."/>
            <person name="Zifcakova L."/>
            <person name="Stursova M."/>
            <person name="Spatafora J.W."/>
            <person name="Tedersoo L."/>
            <person name="Vaario L.M."/>
            <person name="Yamada A."/>
            <person name="Yan M."/>
            <person name="Wang P."/>
            <person name="Xu J."/>
            <person name="Bruns T."/>
            <person name="Baldrian P."/>
            <person name="Vilgalys R."/>
            <person name="Dunand C."/>
            <person name="Henrissat B."/>
            <person name="Grigoriev I.V."/>
            <person name="Hibbett D."/>
            <person name="Nagy L.G."/>
            <person name="Martin F.M."/>
        </authorList>
    </citation>
    <scope>NUCLEOTIDE SEQUENCE</scope>
    <source>
        <strain evidence="7">BED1</strain>
    </source>
</reference>